<dbReference type="PANTHER" id="PTHR12786">
    <property type="entry name" value="SPLICING FACTOR SF3A-RELATED"/>
    <property type="match status" value="1"/>
</dbReference>
<protein>
    <recommendedName>
        <fullName evidence="10">SDE2-like domain-containing protein</fullName>
    </recommendedName>
</protein>
<evidence type="ECO:0000313" key="12">
    <source>
        <dbReference type="Proteomes" id="UP000053664"/>
    </source>
</evidence>
<keyword evidence="8" id="KW-0131">Cell cycle</keyword>
<keyword evidence="4" id="KW-0963">Cytoplasm</keyword>
<name>A0A061H1F5_9BASI</name>
<dbReference type="GeneID" id="19320160"/>
<evidence type="ECO:0000256" key="6">
    <source>
        <dbReference type="ARBA" id="ARBA00023187"/>
    </source>
</evidence>
<dbReference type="eggNOG" id="KOG2827">
    <property type="taxonomic scope" value="Eukaryota"/>
</dbReference>
<dbReference type="InterPro" id="IPR051421">
    <property type="entry name" value="RNA_Proc_DNA_Dmg_Regulator"/>
</dbReference>
<sequence>MPAATLAIRPGTSSDALTASHLDPPSSHTMLPVLIRSFDPLPRSLSLALPANTTAAQILDGFTLGLTRLAHASSLRPNNFSLCHNGRALAPAKSLSTLFAERHGFPLSLEVRPLVRGGKGGFGSQLRAAGGKMSAGAKDANNDSCRDLNGRRLGVIKEAKKLASYLEGEEERKRQLDDAQKKKYAKLERMLGRKPKDQRDFEEAANRMADAGESFDDGSASPEAGPSKASRHKDHDLAAGDSASTVAGTKRKERIEDAQYVEQSREIVENVRNAVASAMMKKKKKLAKGKPAVAARPSKATTAA</sequence>
<dbReference type="PANTHER" id="PTHR12786:SF1">
    <property type="entry name" value="SPLICING REGULATOR SDE2"/>
    <property type="match status" value="1"/>
</dbReference>
<feature type="region of interest" description="Disordered" evidence="9">
    <location>
        <begin position="211"/>
        <end position="251"/>
    </location>
</feature>
<proteinExistence type="inferred from homology"/>
<gene>
    <name evidence="11" type="ORF">PFL1_06080</name>
</gene>
<organism evidence="11 12">
    <name type="scientific">Pseudozyma flocculosa PF-1</name>
    <dbReference type="NCBI Taxonomy" id="1277687"/>
    <lineage>
        <taxon>Eukaryota</taxon>
        <taxon>Fungi</taxon>
        <taxon>Dikarya</taxon>
        <taxon>Basidiomycota</taxon>
        <taxon>Ustilaginomycotina</taxon>
        <taxon>Ustilaginomycetes</taxon>
        <taxon>Ustilaginales</taxon>
        <taxon>Ustilaginaceae</taxon>
        <taxon>Pseudozyma</taxon>
    </lineage>
</organism>
<keyword evidence="6" id="KW-0508">mRNA splicing</keyword>
<evidence type="ECO:0000256" key="2">
    <source>
        <dbReference type="ARBA" id="ARBA00004496"/>
    </source>
</evidence>
<reference evidence="11 12" key="1">
    <citation type="journal article" date="2013" name="Plant Cell">
        <title>The transition from a phytopathogenic smut ancestor to an anamorphic biocontrol agent deciphered by comparative whole-genome analysis.</title>
        <authorList>
            <person name="Lefebvre F."/>
            <person name="Joly D.L."/>
            <person name="Labbe C."/>
            <person name="Teichmann B."/>
            <person name="Linning R."/>
            <person name="Belzile F."/>
            <person name="Bakkeren G."/>
            <person name="Belanger R.R."/>
        </authorList>
    </citation>
    <scope>NUCLEOTIDE SEQUENCE [LARGE SCALE GENOMIC DNA]</scope>
    <source>
        <strain evidence="11 12">PF-1</strain>
    </source>
</reference>
<evidence type="ECO:0000256" key="3">
    <source>
        <dbReference type="ARBA" id="ARBA00008726"/>
    </source>
</evidence>
<dbReference type="AlphaFoldDB" id="A0A061H1F5"/>
<accession>A0A061H1F5</accession>
<dbReference type="HOGENOM" id="CLU_060603_1_1_1"/>
<dbReference type="GO" id="GO:0006397">
    <property type="term" value="P:mRNA processing"/>
    <property type="evidence" value="ECO:0007669"/>
    <property type="project" value="UniProtKB-KW"/>
</dbReference>
<feature type="region of interest" description="Disordered" evidence="9">
    <location>
        <begin position="281"/>
        <end position="304"/>
    </location>
</feature>
<evidence type="ECO:0000259" key="10">
    <source>
        <dbReference type="Pfam" id="PF22782"/>
    </source>
</evidence>
<feature type="domain" description="SDE2-like" evidence="10">
    <location>
        <begin position="117"/>
        <end position="206"/>
    </location>
</feature>
<comment type="subcellular location">
    <subcellularLocation>
        <location evidence="2">Cytoplasm</location>
    </subcellularLocation>
    <subcellularLocation>
        <location evidence="1">Nucleus</location>
    </subcellularLocation>
</comment>
<evidence type="ECO:0000256" key="7">
    <source>
        <dbReference type="ARBA" id="ARBA00023242"/>
    </source>
</evidence>
<dbReference type="GO" id="GO:0008380">
    <property type="term" value="P:RNA splicing"/>
    <property type="evidence" value="ECO:0007669"/>
    <property type="project" value="UniProtKB-KW"/>
</dbReference>
<dbReference type="GO" id="GO:0005634">
    <property type="term" value="C:nucleus"/>
    <property type="evidence" value="ECO:0007669"/>
    <property type="project" value="UniProtKB-SubCell"/>
</dbReference>
<dbReference type="Pfam" id="PF22782">
    <property type="entry name" value="SDE2"/>
    <property type="match status" value="1"/>
</dbReference>
<evidence type="ECO:0000256" key="5">
    <source>
        <dbReference type="ARBA" id="ARBA00022664"/>
    </source>
</evidence>
<evidence type="ECO:0000256" key="9">
    <source>
        <dbReference type="SAM" id="MobiDB-lite"/>
    </source>
</evidence>
<dbReference type="GO" id="GO:0005737">
    <property type="term" value="C:cytoplasm"/>
    <property type="evidence" value="ECO:0007669"/>
    <property type="project" value="UniProtKB-SubCell"/>
</dbReference>
<evidence type="ECO:0000256" key="8">
    <source>
        <dbReference type="ARBA" id="ARBA00023306"/>
    </source>
</evidence>
<evidence type="ECO:0000256" key="4">
    <source>
        <dbReference type="ARBA" id="ARBA00022490"/>
    </source>
</evidence>
<dbReference type="EMBL" id="KE361645">
    <property type="protein sequence ID" value="EPQ26432.1"/>
    <property type="molecule type" value="Genomic_DNA"/>
</dbReference>
<keyword evidence="5" id="KW-0507">mRNA processing</keyword>
<evidence type="ECO:0000313" key="11">
    <source>
        <dbReference type="EMBL" id="EPQ26432.1"/>
    </source>
</evidence>
<comment type="similarity">
    <text evidence="3">Belongs to the SDE2 family.</text>
</comment>
<dbReference type="OrthoDB" id="547031at2759"/>
<dbReference type="InterPro" id="IPR053822">
    <property type="entry name" value="SDE2-like_dom"/>
</dbReference>
<keyword evidence="7" id="KW-0539">Nucleus</keyword>
<dbReference type="KEGG" id="pfp:PFL1_06080"/>
<dbReference type="RefSeq" id="XP_007881809.1">
    <property type="nucleotide sequence ID" value="XM_007883618.1"/>
</dbReference>
<dbReference type="Proteomes" id="UP000053664">
    <property type="component" value="Unassembled WGS sequence"/>
</dbReference>
<evidence type="ECO:0000256" key="1">
    <source>
        <dbReference type="ARBA" id="ARBA00004123"/>
    </source>
</evidence>